<evidence type="ECO:0000313" key="3">
    <source>
        <dbReference type="Proteomes" id="UP000669133"/>
    </source>
</evidence>
<evidence type="ECO:0000259" key="1">
    <source>
        <dbReference type="Pfam" id="PF12657"/>
    </source>
</evidence>
<gene>
    <name evidence="2" type="ORF">I9W82_004586</name>
</gene>
<dbReference type="Proteomes" id="UP000669133">
    <property type="component" value="Unassembled WGS sequence"/>
</dbReference>
<sequence length="674" mass="76816">MSAIADIKLNRVDLALARHDPIQLSDNIQLTLNSYNELTIVEPRFPSYHNAINKNRHRTVLNAKEIFSTGSILYSEAISNLPVGKFKNVVFKDADEFYNITAQDPIIVEHQWTAINPHTRDCWLGVLFNTGELLVLGRENHNQLYNYKVKLNVFEALVKIYDIPYYEGVWYVSSKEFKHLRIKYFAFHDNELAIVDLTNRITIFDFHMNVVKQIDVAKEISKIYCEKNTLLVIGKDNSLSVVEDDVREIYPPQRGHFQKAKIIHYGNERFVIAVFISKLVILGDRGTYEFDTETWHTCTSIVTGKGESLSIVLAFEDSTIITFSFDGNLISRKANDVSWSIFKERVLNMFQMSSENATTEGSIVMHGIQPITNRILGVVYKVVPKNALHFRTPSELTANLSFVQLESSLGQLKEPVFNTSIAKLATFYLRNFPTIPVVIDDLTMSHSDKVDVLVPQLQVFVDEVLQPKELPKPVVKGDLQHDLIHHYLQSEEVVENQFKLCLAALLLSALRHFETSDNGMTSDLYKLVKTRHQTLEENIRRYLVELVFRSSQGKSVDSEVDRFSLIALGHKLGLKLDNSVAKLRAGVNLVEEFIIDPKTDSAIVTNNMITSTSGHSWTTCDLTRLPVVDRKTKIDELGAYKYLYGDQNAPLVDTLRHIIDFCFISGNRTYIGKF</sequence>
<dbReference type="Pfam" id="PF12657">
    <property type="entry name" value="TFIIIC_delta"/>
    <property type="match status" value="1"/>
</dbReference>
<dbReference type="InterPro" id="IPR024761">
    <property type="entry name" value="TFIIIC_delta_N"/>
</dbReference>
<reference evidence="2 3" key="1">
    <citation type="submission" date="2020-12" db="EMBL/GenBank/DDBJ databases">
        <title>Effect of drift, selection, and recombination on the evolution of hybrid genomes in Candida yeast pathogens.</title>
        <authorList>
            <person name="Mixao V."/>
            <person name="Ksiezopolska E."/>
            <person name="Saus E."/>
            <person name="Boekhout T."/>
            <person name="Gacser A."/>
            <person name="Gabaldon T."/>
        </authorList>
    </citation>
    <scope>NUCLEOTIDE SEQUENCE [LARGE SCALE GENOMIC DNA]</scope>
    <source>
        <strain evidence="2 3">BP57</strain>
    </source>
</reference>
<dbReference type="AlphaFoldDB" id="A0A8H7ZCJ6"/>
<keyword evidence="3" id="KW-1185">Reference proteome</keyword>
<evidence type="ECO:0000313" key="2">
    <source>
        <dbReference type="EMBL" id="KAG5416955.1"/>
    </source>
</evidence>
<name>A0A8H7ZCJ6_9ASCO</name>
<accession>A0A8H7ZCJ6</accession>
<protein>
    <recommendedName>
        <fullName evidence="1">Transcription factor IIIC 90kDa subunit N-terminal domain-containing protein</fullName>
    </recommendedName>
</protein>
<dbReference type="GeneID" id="93653215"/>
<dbReference type="RefSeq" id="XP_067546071.1">
    <property type="nucleotide sequence ID" value="XM_067693673.1"/>
</dbReference>
<dbReference type="OrthoDB" id="6021743at2759"/>
<feature type="domain" description="Transcription factor IIIC 90kDa subunit N-terminal" evidence="1">
    <location>
        <begin position="25"/>
        <end position="162"/>
    </location>
</feature>
<proteinExistence type="predicted"/>
<dbReference type="InterPro" id="IPR036322">
    <property type="entry name" value="WD40_repeat_dom_sf"/>
</dbReference>
<dbReference type="SUPFAM" id="SSF50978">
    <property type="entry name" value="WD40 repeat-like"/>
    <property type="match status" value="1"/>
</dbReference>
<organism evidence="2 3">
    <name type="scientific">Candida metapsilosis</name>
    <dbReference type="NCBI Taxonomy" id="273372"/>
    <lineage>
        <taxon>Eukaryota</taxon>
        <taxon>Fungi</taxon>
        <taxon>Dikarya</taxon>
        <taxon>Ascomycota</taxon>
        <taxon>Saccharomycotina</taxon>
        <taxon>Pichiomycetes</taxon>
        <taxon>Debaryomycetaceae</taxon>
        <taxon>Candida/Lodderomyces clade</taxon>
        <taxon>Candida</taxon>
    </lineage>
</organism>
<comment type="caution">
    <text evidence="2">The sequence shown here is derived from an EMBL/GenBank/DDBJ whole genome shotgun (WGS) entry which is preliminary data.</text>
</comment>
<dbReference type="EMBL" id="JAEOAQ010000007">
    <property type="protein sequence ID" value="KAG5416955.1"/>
    <property type="molecule type" value="Genomic_DNA"/>
</dbReference>